<dbReference type="Pfam" id="PF10119">
    <property type="entry name" value="MethyTransf_Reg"/>
    <property type="match status" value="1"/>
</dbReference>
<evidence type="ECO:0000259" key="1">
    <source>
        <dbReference type="Pfam" id="PF10119"/>
    </source>
</evidence>
<dbReference type="GO" id="GO:0032259">
    <property type="term" value="P:methylation"/>
    <property type="evidence" value="ECO:0007669"/>
    <property type="project" value="UniProtKB-KW"/>
</dbReference>
<dbReference type="Pfam" id="PF13649">
    <property type="entry name" value="Methyltransf_25"/>
    <property type="match status" value="1"/>
</dbReference>
<dbReference type="InterPro" id="IPR029063">
    <property type="entry name" value="SAM-dependent_MTases_sf"/>
</dbReference>
<reference evidence="3" key="1">
    <citation type="submission" date="2019-12" db="EMBL/GenBank/DDBJ databases">
        <title>Novel species isolated from a subtropical stream in China.</title>
        <authorList>
            <person name="Lu H."/>
        </authorList>
    </citation>
    <scope>NUCLEOTIDE SEQUENCE [LARGE SCALE GENOMIC DNA]</scope>
    <source>
        <strain evidence="3">FT93W</strain>
    </source>
</reference>
<keyword evidence="4" id="KW-1185">Reference proteome</keyword>
<feature type="domain" description="Methyltransferase regulatory" evidence="1">
    <location>
        <begin position="219"/>
        <end position="301"/>
    </location>
</feature>
<dbReference type="SUPFAM" id="SSF53335">
    <property type="entry name" value="S-adenosyl-L-methionine-dependent methyltransferases"/>
    <property type="match status" value="1"/>
</dbReference>
<name>A0A845HUX4_9BURK</name>
<sequence length="513" mass="57436">MDWTAGYASDIEYTTGFYREQSPAWMNLVCLLNGIEPLPLDKPYTYCELGFGRGLTSQLLAASNPHASFYAADFNPAQVAEARQFTEQSGIGNLNLLENSFEELANGKVELPQFDYITLHGIYTWVTAENRANIVRFIGRYLKPGGLVYLSYNAMPGWTQTIPLQRMLVEFADQHPGRSDVQIKGATEFINRMEAADAAYLTQNPGLKVRMDSLKTASPHYLVHEYMHKHWQPLFHADVARDLAEAKMSYAGSADLAFAYPELFVNEKRLNLILEATDPALQETIKDYLLNTAFRRDVFVRGARRMNQLRQAELLGQVTLALSTPRDKVNLKMVMPFGEVTARSDLYNVIFDALSERDLTLAQLCTLPAISGLTIQAAGQIASLLCASGQAVFYFNPEQARDVAPARRLNANLAAQSRYGEDYAALCSPLLGAGLSANYFERLFYMAMQEAPSDPTPGILAQRAWAIMSTSPRRIKMNGEALQSPEENQKALELHAEQFLKATLPYWQRLQIL</sequence>
<gene>
    <name evidence="3" type="ORF">GTP23_07045</name>
</gene>
<organism evidence="3 4">
    <name type="scientific">Duganella fentianensis</name>
    <dbReference type="NCBI Taxonomy" id="2692177"/>
    <lineage>
        <taxon>Bacteria</taxon>
        <taxon>Pseudomonadati</taxon>
        <taxon>Pseudomonadota</taxon>
        <taxon>Betaproteobacteria</taxon>
        <taxon>Burkholderiales</taxon>
        <taxon>Oxalobacteraceae</taxon>
        <taxon>Telluria group</taxon>
        <taxon>Duganella</taxon>
    </lineage>
</organism>
<dbReference type="CDD" id="cd02440">
    <property type="entry name" value="AdoMet_MTases"/>
    <property type="match status" value="1"/>
</dbReference>
<dbReference type="Proteomes" id="UP000444316">
    <property type="component" value="Unassembled WGS sequence"/>
</dbReference>
<keyword evidence="3" id="KW-0489">Methyltransferase</keyword>
<proteinExistence type="predicted"/>
<dbReference type="AlphaFoldDB" id="A0A845HUX4"/>
<feature type="domain" description="Methyltransferase" evidence="2">
    <location>
        <begin position="48"/>
        <end position="146"/>
    </location>
</feature>
<dbReference type="EMBL" id="WWCL01000001">
    <property type="protein sequence ID" value="MYN44829.1"/>
    <property type="molecule type" value="Genomic_DNA"/>
</dbReference>
<dbReference type="InterPro" id="IPR041698">
    <property type="entry name" value="Methyltransf_25"/>
</dbReference>
<comment type="caution">
    <text evidence="3">The sequence shown here is derived from an EMBL/GenBank/DDBJ whole genome shotgun (WGS) entry which is preliminary data.</text>
</comment>
<keyword evidence="3" id="KW-0808">Transferase</keyword>
<evidence type="ECO:0000313" key="4">
    <source>
        <dbReference type="Proteomes" id="UP000444316"/>
    </source>
</evidence>
<accession>A0A845HUX4</accession>
<dbReference type="InterPro" id="IPR018773">
    <property type="entry name" value="MeTrfase_reg_dom_prd"/>
</dbReference>
<protein>
    <submittedName>
        <fullName evidence="3">Methyltransferase domain-containing protein</fullName>
    </submittedName>
</protein>
<dbReference type="Gene3D" id="3.40.50.150">
    <property type="entry name" value="Vaccinia Virus protein VP39"/>
    <property type="match status" value="1"/>
</dbReference>
<evidence type="ECO:0000313" key="3">
    <source>
        <dbReference type="EMBL" id="MYN44829.1"/>
    </source>
</evidence>
<dbReference type="GO" id="GO:0008168">
    <property type="term" value="F:methyltransferase activity"/>
    <property type="evidence" value="ECO:0007669"/>
    <property type="project" value="UniProtKB-KW"/>
</dbReference>
<dbReference type="RefSeq" id="WP_161034421.1">
    <property type="nucleotide sequence ID" value="NZ_WWCL01000001.1"/>
</dbReference>
<evidence type="ECO:0000259" key="2">
    <source>
        <dbReference type="Pfam" id="PF13649"/>
    </source>
</evidence>